<proteinExistence type="inferred from homology"/>
<dbReference type="Pfam" id="PF01535">
    <property type="entry name" value="PPR"/>
    <property type="match status" value="1"/>
</dbReference>
<dbReference type="PANTHER" id="PTHR46128">
    <property type="entry name" value="MITOCHONDRIAL GROUP I INTRON SPLICING FACTOR CCM1"/>
    <property type="match status" value="1"/>
</dbReference>
<reference evidence="5 6" key="1">
    <citation type="journal article" date="2022" name="Cell">
        <title>Repeat-based holocentromeres influence genome architecture and karyotype evolution.</title>
        <authorList>
            <person name="Hofstatter P.G."/>
            <person name="Thangavel G."/>
            <person name="Lux T."/>
            <person name="Neumann P."/>
            <person name="Vondrak T."/>
            <person name="Novak P."/>
            <person name="Zhang M."/>
            <person name="Costa L."/>
            <person name="Castellani M."/>
            <person name="Scott A."/>
            <person name="Toegelov H."/>
            <person name="Fuchs J."/>
            <person name="Mata-Sucre Y."/>
            <person name="Dias Y."/>
            <person name="Vanzela A.L.L."/>
            <person name="Huettel B."/>
            <person name="Almeida C.C.S."/>
            <person name="Simkova H."/>
            <person name="Souza G."/>
            <person name="Pedrosa-Harand A."/>
            <person name="Macas J."/>
            <person name="Mayer K.F.X."/>
            <person name="Houben A."/>
            <person name="Marques A."/>
        </authorList>
    </citation>
    <scope>NUCLEOTIDE SEQUENCE [LARGE SCALE GENOMIC DNA]</scope>
    <source>
        <strain evidence="5">RhyTen1mFocal</strain>
    </source>
</reference>
<keyword evidence="2" id="KW-0677">Repeat</keyword>
<evidence type="ECO:0000256" key="1">
    <source>
        <dbReference type="ARBA" id="ARBA00007626"/>
    </source>
</evidence>
<dbReference type="NCBIfam" id="TIGR00756">
    <property type="entry name" value="PPR"/>
    <property type="match status" value="1"/>
</dbReference>
<dbReference type="InterPro" id="IPR050872">
    <property type="entry name" value="PPR_P_subfamily"/>
</dbReference>
<feature type="repeat" description="PPR" evidence="4">
    <location>
        <begin position="188"/>
        <end position="222"/>
    </location>
</feature>
<dbReference type="PROSITE" id="PS51375">
    <property type="entry name" value="PPR"/>
    <property type="match status" value="3"/>
</dbReference>
<name>A0AAD5W8Q0_9POAL</name>
<dbReference type="Pfam" id="PF13041">
    <property type="entry name" value="PPR_2"/>
    <property type="match status" value="1"/>
</dbReference>
<keyword evidence="3" id="KW-0809">Transit peptide</keyword>
<feature type="repeat" description="PPR" evidence="4">
    <location>
        <begin position="223"/>
        <end position="252"/>
    </location>
</feature>
<keyword evidence="6" id="KW-1185">Reference proteome</keyword>
<evidence type="ECO:0000256" key="3">
    <source>
        <dbReference type="ARBA" id="ARBA00022946"/>
    </source>
</evidence>
<dbReference type="Proteomes" id="UP001210211">
    <property type="component" value="Unassembled WGS sequence"/>
</dbReference>
<organism evidence="5 6">
    <name type="scientific">Rhynchospora tenuis</name>
    <dbReference type="NCBI Taxonomy" id="198213"/>
    <lineage>
        <taxon>Eukaryota</taxon>
        <taxon>Viridiplantae</taxon>
        <taxon>Streptophyta</taxon>
        <taxon>Embryophyta</taxon>
        <taxon>Tracheophyta</taxon>
        <taxon>Spermatophyta</taxon>
        <taxon>Magnoliopsida</taxon>
        <taxon>Liliopsida</taxon>
        <taxon>Poales</taxon>
        <taxon>Cyperaceae</taxon>
        <taxon>Cyperoideae</taxon>
        <taxon>Rhynchosporeae</taxon>
        <taxon>Rhynchospora</taxon>
    </lineage>
</organism>
<comment type="similarity">
    <text evidence="1">Belongs to the PPR family. P subfamily.</text>
</comment>
<dbReference type="PANTHER" id="PTHR46128:SF81">
    <property type="entry name" value="PENTACOTRIPEPTIDE-REPEAT REGION OF PRORP DOMAIN-CONTAINING PROTEIN"/>
    <property type="match status" value="1"/>
</dbReference>
<evidence type="ECO:0008006" key="7">
    <source>
        <dbReference type="Google" id="ProtNLM"/>
    </source>
</evidence>
<dbReference type="AlphaFoldDB" id="A0AAD5W8Q0"/>
<comment type="caution">
    <text evidence="5">The sequence shown here is derived from an EMBL/GenBank/DDBJ whole genome shotgun (WGS) entry which is preliminary data.</text>
</comment>
<evidence type="ECO:0000313" key="5">
    <source>
        <dbReference type="EMBL" id="KAJ3684122.1"/>
    </source>
</evidence>
<dbReference type="InterPro" id="IPR002885">
    <property type="entry name" value="PPR_rpt"/>
</dbReference>
<accession>A0AAD5W8Q0</accession>
<feature type="repeat" description="PPR" evidence="4">
    <location>
        <begin position="153"/>
        <end position="187"/>
    </location>
</feature>
<protein>
    <recommendedName>
        <fullName evidence="7">Pentatricopeptide repeat-containing protein</fullName>
    </recommendedName>
</protein>
<gene>
    <name evidence="5" type="ORF">LUZ61_013286</name>
</gene>
<evidence type="ECO:0000256" key="2">
    <source>
        <dbReference type="ARBA" id="ARBA00022737"/>
    </source>
</evidence>
<dbReference type="EMBL" id="JAMRDG010000002">
    <property type="protein sequence ID" value="KAJ3684122.1"/>
    <property type="molecule type" value="Genomic_DNA"/>
</dbReference>
<evidence type="ECO:0000313" key="6">
    <source>
        <dbReference type="Proteomes" id="UP001210211"/>
    </source>
</evidence>
<sequence>MPELKCTPTAASLNQLLSILCERKERLYMVKDVLLKSQEMRIRVDTSTFWVLIEALCKHRKAKFAIEIVGVMGLFECDPDPRMYSHVLKSLCDCDDPNSWSNKIAFVGEMRNAGFLLTNLDCYKVIGLLVKEGKIDEAYCFVTEMSIDGTNPDINCYNKLLSGYCEAGRLVMVDKVFDEMLIGGMAPNVHIFEIYIDGLAKKGDVDGVVKMVKCMERAGFNANVKIYNKMIGGFMHSGKSNEVRELMDEIRS</sequence>
<dbReference type="InterPro" id="IPR011990">
    <property type="entry name" value="TPR-like_helical_dom_sf"/>
</dbReference>
<dbReference type="Gene3D" id="1.25.40.10">
    <property type="entry name" value="Tetratricopeptide repeat domain"/>
    <property type="match status" value="2"/>
</dbReference>
<evidence type="ECO:0000256" key="4">
    <source>
        <dbReference type="PROSITE-ProRule" id="PRU00708"/>
    </source>
</evidence>